<protein>
    <recommendedName>
        <fullName evidence="3">Phage tail protein</fullName>
    </recommendedName>
</protein>
<dbReference type="Proteomes" id="UP000185990">
    <property type="component" value="Unassembled WGS sequence"/>
</dbReference>
<dbReference type="AlphaFoldDB" id="A0A853ZN99"/>
<dbReference type="InterPro" id="IPR032495">
    <property type="entry name" value="Phage_TTP_11"/>
</dbReference>
<organism evidence="1 2">
    <name type="scientific">Pseudomonas versuta</name>
    <dbReference type="NCBI Taxonomy" id="1788301"/>
    <lineage>
        <taxon>Bacteria</taxon>
        <taxon>Pseudomonadati</taxon>
        <taxon>Pseudomonadota</taxon>
        <taxon>Gammaproteobacteria</taxon>
        <taxon>Pseudomonadales</taxon>
        <taxon>Pseudomonadaceae</taxon>
        <taxon>Pseudomonas</taxon>
    </lineage>
</organism>
<comment type="caution">
    <text evidence="1">The sequence shown here is derived from an EMBL/GenBank/DDBJ whole genome shotgun (WGS) entry which is preliminary data.</text>
</comment>
<evidence type="ECO:0000313" key="1">
    <source>
        <dbReference type="EMBL" id="OKA18154.1"/>
    </source>
</evidence>
<accession>A0A853ZN99</accession>
<dbReference type="EMBL" id="MPJD01000040">
    <property type="protein sequence ID" value="OKA18154.1"/>
    <property type="molecule type" value="Genomic_DNA"/>
</dbReference>
<name>A0A853ZN99_9PSED</name>
<evidence type="ECO:0000313" key="2">
    <source>
        <dbReference type="Proteomes" id="UP000185990"/>
    </source>
</evidence>
<dbReference type="RefSeq" id="WP_073510567.1">
    <property type="nucleotide sequence ID" value="NZ_MPJD01000040.1"/>
</dbReference>
<dbReference type="Gene3D" id="4.10.410.40">
    <property type="match status" value="1"/>
</dbReference>
<proteinExistence type="predicted"/>
<reference evidence="1 2" key="1">
    <citation type="submission" date="2016-11" db="EMBL/GenBank/DDBJ databases">
        <title>Draft genome of Pseudomonas versuta A4R1.12.</title>
        <authorList>
            <person name="See-Too W.-S."/>
        </authorList>
    </citation>
    <scope>NUCLEOTIDE SEQUENCE [LARGE SCALE GENOMIC DNA]</scope>
    <source>
        <strain evidence="1 2">A4R1.12</strain>
    </source>
</reference>
<dbReference type="Pfam" id="PF16460">
    <property type="entry name" value="Phage_TTP_11"/>
    <property type="match status" value="1"/>
</dbReference>
<sequence>MAAQTPTKAKFVKTQGTALKVSKLTTLDPKDADLTWADLSVTIKQPQFQGGQSDEIEVSTLASEAKEFTTGLADNGTFTMSGNWKADDEAQTVLRTARDDGEPRAFSTAFKDGTSSDFLGLVTQFTWDAAPNGTVNGTFNVRITGAVSFNMPVKA</sequence>
<evidence type="ECO:0008006" key="3">
    <source>
        <dbReference type="Google" id="ProtNLM"/>
    </source>
</evidence>
<gene>
    <name evidence="1" type="ORF">BOH74_20830</name>
</gene>